<evidence type="ECO:0000256" key="2">
    <source>
        <dbReference type="ARBA" id="ARBA00012438"/>
    </source>
</evidence>
<dbReference type="Pfam" id="PF13185">
    <property type="entry name" value="GAF_2"/>
    <property type="match status" value="2"/>
</dbReference>
<dbReference type="Proteomes" id="UP000595847">
    <property type="component" value="Chromosome"/>
</dbReference>
<evidence type="ECO:0000256" key="4">
    <source>
        <dbReference type="ARBA" id="ARBA00022777"/>
    </source>
</evidence>
<dbReference type="KEGG" id="bcop:JD108_00035"/>
<feature type="domain" description="GAF" evidence="6">
    <location>
        <begin position="197"/>
        <end position="339"/>
    </location>
</feature>
<evidence type="ECO:0000259" key="6">
    <source>
        <dbReference type="SMART" id="SM00065"/>
    </source>
</evidence>
<dbReference type="EMBL" id="CP073708">
    <property type="protein sequence ID" value="QUO41550.1"/>
    <property type="molecule type" value="Genomic_DNA"/>
</dbReference>
<protein>
    <recommendedName>
        <fullName evidence="2">histidine kinase</fullName>
        <ecNumber evidence="2">2.7.13.3</ecNumber>
    </recommendedName>
</protein>
<dbReference type="SUPFAM" id="SSF55874">
    <property type="entry name" value="ATPase domain of HSP90 chaperone/DNA topoisomerase II/histidine kinase"/>
    <property type="match status" value="1"/>
</dbReference>
<keyword evidence="4 7" id="KW-0418">Kinase</keyword>
<dbReference type="RefSeq" id="WP_198828047.1">
    <property type="nucleotide sequence ID" value="NZ_CP066308.1"/>
</dbReference>
<dbReference type="Gene3D" id="3.30.450.40">
    <property type="match status" value="2"/>
</dbReference>
<evidence type="ECO:0000313" key="7">
    <source>
        <dbReference type="EMBL" id="QQE74468.1"/>
    </source>
</evidence>
<keyword evidence="5" id="KW-0902">Two-component regulatory system</keyword>
<dbReference type="GO" id="GO:0000155">
    <property type="term" value="F:phosphorelay sensor kinase activity"/>
    <property type="evidence" value="ECO:0007669"/>
    <property type="project" value="InterPro"/>
</dbReference>
<evidence type="ECO:0000256" key="3">
    <source>
        <dbReference type="ARBA" id="ARBA00022679"/>
    </source>
</evidence>
<accession>A0A7T5EKV4</accession>
<sequence>MSRTHAEELVALKEIAGTLNVSNDMYDMLHTVLPKLLEVTGLRTGWIFLMDEAEQTYQCVADAQLPPALSWGEKTPMCEGSCWCVNKFWDRRLHHAVNIINCKRIEDAMEYKWGDTEGIYHHATVPLKAGEEWFGLLNVATPGKTHFSEEELALLESVGYQIGTALKRTSLYHAEQNRAERYVKLGEIGRELGIVTDLHKVPAEVVEAIGRRFPWTSVSFFIPEQDQLSLRAVYRDEQVATKWRTFSPTAIEPIGEAIRTGQMVKASAGECGTLHDQGIPRFRQAIAVPIRSRMEVTGALFLTSARAADFDEKDQEILQSLADHVSITMENARLYQQRRELTKLEERNRLARDLHDSVCQNLFSLTLMARGMEALLDKTDPMAVQSLREMQKLTEDSLKEMRSLIWQLRPEGLEQGLLTALQQYGEKLGLAVQEKLEGVSQLPRYMEETLFRIGQEALNNVSKHAGVKNARICLKVTERQALLEICDEGAGFSWGEAKPDSLGMLSMRERAESAGGLFKIDSQPGKGTNISVLFHL</sequence>
<dbReference type="GO" id="GO:0016020">
    <property type="term" value="C:membrane"/>
    <property type="evidence" value="ECO:0007669"/>
    <property type="project" value="InterPro"/>
</dbReference>
<evidence type="ECO:0000313" key="10">
    <source>
        <dbReference type="Proteomes" id="UP000677234"/>
    </source>
</evidence>
<keyword evidence="3" id="KW-0808">Transferase</keyword>
<dbReference type="Proteomes" id="UP000677234">
    <property type="component" value="Chromosome"/>
</dbReference>
<reference evidence="8" key="2">
    <citation type="submission" date="2021-04" db="EMBL/GenBank/DDBJ databases">
        <title>Brevibacillus composti FJAT-54423, complete genome.</title>
        <authorList>
            <person name="Tang R."/>
        </authorList>
    </citation>
    <scope>NUCLEOTIDE SEQUENCE</scope>
    <source>
        <strain evidence="8">FJAT-54424</strain>
    </source>
</reference>
<dbReference type="Gene3D" id="1.20.5.1930">
    <property type="match status" value="1"/>
</dbReference>
<gene>
    <name evidence="7" type="ORF">JD108_00035</name>
    <name evidence="8" type="ORF">KDJ56_00035</name>
</gene>
<dbReference type="AlphaFoldDB" id="A0A7T5EKV4"/>
<evidence type="ECO:0000313" key="9">
    <source>
        <dbReference type="Proteomes" id="UP000595847"/>
    </source>
</evidence>
<dbReference type="InterPro" id="IPR003018">
    <property type="entry name" value="GAF"/>
</dbReference>
<name>A0A7T5EKV4_9BACL</name>
<dbReference type="GO" id="GO:0046983">
    <property type="term" value="F:protein dimerization activity"/>
    <property type="evidence" value="ECO:0007669"/>
    <property type="project" value="InterPro"/>
</dbReference>
<comment type="catalytic activity">
    <reaction evidence="1">
        <text>ATP + protein L-histidine = ADP + protein N-phospho-L-histidine.</text>
        <dbReference type="EC" id="2.7.13.3"/>
    </reaction>
</comment>
<feature type="domain" description="GAF" evidence="6">
    <location>
        <begin position="24"/>
        <end position="176"/>
    </location>
</feature>
<proteinExistence type="predicted"/>
<organism evidence="7 9">
    <name type="scientific">Brevibacillus composti</name>
    <dbReference type="NCBI Taxonomy" id="2796470"/>
    <lineage>
        <taxon>Bacteria</taxon>
        <taxon>Bacillati</taxon>
        <taxon>Bacillota</taxon>
        <taxon>Bacilli</taxon>
        <taxon>Bacillales</taxon>
        <taxon>Paenibacillaceae</taxon>
        <taxon>Brevibacillus</taxon>
    </lineage>
</organism>
<dbReference type="PANTHER" id="PTHR24421:SF40">
    <property type="entry name" value="SENSOR HISTIDINE KINASE YHCY"/>
    <property type="match status" value="1"/>
</dbReference>
<dbReference type="EMBL" id="CP066308">
    <property type="protein sequence ID" value="QQE74468.1"/>
    <property type="molecule type" value="Genomic_DNA"/>
</dbReference>
<dbReference type="InterPro" id="IPR011712">
    <property type="entry name" value="Sig_transdc_His_kin_sub3_dim/P"/>
</dbReference>
<dbReference type="InterPro" id="IPR029016">
    <property type="entry name" value="GAF-like_dom_sf"/>
</dbReference>
<dbReference type="SUPFAM" id="SSF55781">
    <property type="entry name" value="GAF domain-like"/>
    <property type="match status" value="2"/>
</dbReference>
<dbReference type="InterPro" id="IPR036890">
    <property type="entry name" value="HATPase_C_sf"/>
</dbReference>
<dbReference type="Gene3D" id="3.30.565.10">
    <property type="entry name" value="Histidine kinase-like ATPase, C-terminal domain"/>
    <property type="match status" value="1"/>
</dbReference>
<evidence type="ECO:0000256" key="1">
    <source>
        <dbReference type="ARBA" id="ARBA00000085"/>
    </source>
</evidence>
<reference evidence="7 9" key="1">
    <citation type="submission" date="2020-12" db="EMBL/GenBank/DDBJ databases">
        <title>strain FJAT-54423T represents a novel species of the genus Brevibacillus.</title>
        <authorList>
            <person name="Tang R."/>
        </authorList>
    </citation>
    <scope>NUCLEOTIDE SEQUENCE [LARGE SCALE GENOMIC DNA]</scope>
    <source>
        <strain evidence="7 9">FJAT-54423</strain>
    </source>
</reference>
<dbReference type="EC" id="2.7.13.3" evidence="2"/>
<dbReference type="PANTHER" id="PTHR24421">
    <property type="entry name" value="NITRATE/NITRITE SENSOR PROTEIN NARX-RELATED"/>
    <property type="match status" value="1"/>
</dbReference>
<dbReference type="CDD" id="cd16917">
    <property type="entry name" value="HATPase_UhpB-NarQ-NarX-like"/>
    <property type="match status" value="1"/>
</dbReference>
<keyword evidence="10" id="KW-1185">Reference proteome</keyword>
<dbReference type="SMART" id="SM00065">
    <property type="entry name" value="GAF"/>
    <property type="match status" value="2"/>
</dbReference>
<evidence type="ECO:0000256" key="5">
    <source>
        <dbReference type="ARBA" id="ARBA00023012"/>
    </source>
</evidence>
<evidence type="ECO:0000313" key="8">
    <source>
        <dbReference type="EMBL" id="QUO41550.1"/>
    </source>
</evidence>
<dbReference type="InterPro" id="IPR050482">
    <property type="entry name" value="Sensor_HK_TwoCompSys"/>
</dbReference>
<dbReference type="Pfam" id="PF07730">
    <property type="entry name" value="HisKA_3"/>
    <property type="match status" value="1"/>
</dbReference>